<dbReference type="HOGENOM" id="CLU_1341762_0_0_9"/>
<reference evidence="3 4" key="1">
    <citation type="submission" date="2014-08" db="EMBL/GenBank/DDBJ databases">
        <title>Complete genome of a marine bacteria Jeotgalibacillus malaysiensis.</title>
        <authorList>
            <person name="Yaakop A.S."/>
            <person name="Chan K.-G."/>
            <person name="Goh K.M."/>
        </authorList>
    </citation>
    <scope>NUCLEOTIDE SEQUENCE [LARGE SCALE GENOMIC DNA]</scope>
    <source>
        <strain evidence="3 4">D5</strain>
        <plasmid evidence="4">Plasmid</plasmid>
    </source>
</reference>
<keyword evidence="3" id="KW-0614">Plasmid</keyword>
<keyword evidence="4" id="KW-1185">Reference proteome</keyword>
<dbReference type="AlphaFoldDB" id="A0A0B5ATY5"/>
<keyword evidence="2" id="KW-0812">Transmembrane</keyword>
<feature type="compositionally biased region" description="Acidic residues" evidence="1">
    <location>
        <begin position="169"/>
        <end position="178"/>
    </location>
</feature>
<feature type="transmembrane region" description="Helical" evidence="2">
    <location>
        <begin position="6"/>
        <end position="24"/>
    </location>
</feature>
<keyword evidence="2" id="KW-0472">Membrane</keyword>
<dbReference type="Proteomes" id="UP000031449">
    <property type="component" value="Plasmid unnamed"/>
</dbReference>
<feature type="compositionally biased region" description="Basic and acidic residues" evidence="1">
    <location>
        <begin position="148"/>
        <end position="159"/>
    </location>
</feature>
<accession>A0A0B5ATY5</accession>
<keyword evidence="2" id="KW-1133">Transmembrane helix</keyword>
<gene>
    <name evidence="3" type="ORF">JMA_42190</name>
</gene>
<dbReference type="EMBL" id="CP009417">
    <property type="protein sequence ID" value="AJD93536.1"/>
    <property type="molecule type" value="Genomic_DNA"/>
</dbReference>
<proteinExistence type="predicted"/>
<dbReference type="BioCyc" id="JESP1508404:G14D9-13542-MONOMER"/>
<name>A0A0B5ATY5_9BACL</name>
<evidence type="ECO:0000313" key="3">
    <source>
        <dbReference type="EMBL" id="AJD93536.1"/>
    </source>
</evidence>
<evidence type="ECO:0000313" key="4">
    <source>
        <dbReference type="Proteomes" id="UP000031449"/>
    </source>
</evidence>
<geneLocation type="plasmid" evidence="4"/>
<protein>
    <submittedName>
        <fullName evidence="3">Uncharacterized protein</fullName>
    </submittedName>
</protein>
<feature type="compositionally biased region" description="Basic and acidic residues" evidence="1">
    <location>
        <begin position="179"/>
        <end position="204"/>
    </location>
</feature>
<evidence type="ECO:0000256" key="2">
    <source>
        <dbReference type="SAM" id="Phobius"/>
    </source>
</evidence>
<dbReference type="KEGG" id="jeo:JMA_42190"/>
<sequence>MNKKTIWMTLGGLAILGGGAYFAMPAMEESAVMKVDTMKEKEFQKYEELQVQIIDTAGLSDKNLSKWVEENQGKKGEHLYFDNKNTYVLITPGEGEDNTTIWFDGMKKLNDDTLIVGYKLVDGSEVGVKPEKGVIRTMLISTEGEFKKTKTVEVEREEQPIQPAVKEQVEEEKDETAEKDEVTEKESVEKTESKETKEKSSDKE</sequence>
<dbReference type="OrthoDB" id="2067368at2"/>
<organism evidence="3 4">
    <name type="scientific">Jeotgalibacillus malaysiensis</name>
    <dbReference type="NCBI Taxonomy" id="1508404"/>
    <lineage>
        <taxon>Bacteria</taxon>
        <taxon>Bacillati</taxon>
        <taxon>Bacillota</taxon>
        <taxon>Bacilli</taxon>
        <taxon>Bacillales</taxon>
        <taxon>Caryophanaceae</taxon>
        <taxon>Jeotgalibacillus</taxon>
    </lineage>
</organism>
<evidence type="ECO:0000256" key="1">
    <source>
        <dbReference type="SAM" id="MobiDB-lite"/>
    </source>
</evidence>
<feature type="region of interest" description="Disordered" evidence="1">
    <location>
        <begin position="148"/>
        <end position="204"/>
    </location>
</feature>